<dbReference type="InterPro" id="IPR006076">
    <property type="entry name" value="FAD-dep_OxRdtase"/>
</dbReference>
<keyword evidence="5" id="KW-1185">Reference proteome</keyword>
<dbReference type="SUPFAM" id="SSF54373">
    <property type="entry name" value="FAD-linked reductases, C-terminal domain"/>
    <property type="match status" value="1"/>
</dbReference>
<sequence>MTGSRAVVVGAGIVGAATAYALAREGWRVTVVEASAAVGQGASAANGGQLSYSYVEPLATPAALRALPGWLLNADSPVRWRPRAAASHWRWLGGFVGACRTAQVRCTTEALLALSALSRATLKAWLAEGLAAPSLQHRQPGKLVLYRHASARPGVERQLAWQRALGCDQRVVDAPECRQIEPALPELITRSVAFGVWTSSEEVIDGAALTRALVTASGADCRLGEKVVGFERRGDRVVGLRLAGGSVLAADQVIVAAGPDAAALLRPLRVPVPIEPIKGYSLTLPVRQAARAPQVSITDAARKMVFARLGPVLRVAGFAELVGHDRALVPARLAALREATNRLFPGACDLDAAVPWAGLRPATPDGAPRIGATRWRGLWLNVGHGALGLTLAAGSAARLVAMMRADDVV</sequence>
<dbReference type="InterPro" id="IPR036188">
    <property type="entry name" value="FAD/NAD-bd_sf"/>
</dbReference>
<dbReference type="RefSeq" id="WP_341425464.1">
    <property type="nucleotide sequence ID" value="NZ_JBBUTG010000004.1"/>
</dbReference>
<feature type="domain" description="FAD dependent oxidoreductase" evidence="3">
    <location>
        <begin position="6"/>
        <end position="400"/>
    </location>
</feature>
<comment type="similarity">
    <text evidence="1">Belongs to the DadA oxidoreductase family.</text>
</comment>
<dbReference type="Pfam" id="PF01266">
    <property type="entry name" value="DAO"/>
    <property type="match status" value="1"/>
</dbReference>
<dbReference type="PANTHER" id="PTHR13847:SF280">
    <property type="entry name" value="D-AMINO ACID DEHYDROGENASE"/>
    <property type="match status" value="1"/>
</dbReference>
<organism evidence="4 5">
    <name type="scientific">Ideonella lacteola</name>
    <dbReference type="NCBI Taxonomy" id="2984193"/>
    <lineage>
        <taxon>Bacteria</taxon>
        <taxon>Pseudomonadati</taxon>
        <taxon>Pseudomonadota</taxon>
        <taxon>Betaproteobacteria</taxon>
        <taxon>Burkholderiales</taxon>
        <taxon>Sphaerotilaceae</taxon>
        <taxon>Ideonella</taxon>
    </lineage>
</organism>
<name>A0ABU9BMC6_9BURK</name>
<reference evidence="4 5" key="1">
    <citation type="submission" date="2024-04" db="EMBL/GenBank/DDBJ databases">
        <title>Novel species of the genus Ideonella isolated from streams.</title>
        <authorList>
            <person name="Lu H."/>
        </authorList>
    </citation>
    <scope>NUCLEOTIDE SEQUENCE [LARGE SCALE GENOMIC DNA]</scope>
    <source>
        <strain evidence="4 5">DXS29W</strain>
    </source>
</reference>
<evidence type="ECO:0000313" key="4">
    <source>
        <dbReference type="EMBL" id="MEK8031103.1"/>
    </source>
</evidence>
<dbReference type="Proteomes" id="UP001371218">
    <property type="component" value="Unassembled WGS sequence"/>
</dbReference>
<dbReference type="SUPFAM" id="SSF51905">
    <property type="entry name" value="FAD/NAD(P)-binding domain"/>
    <property type="match status" value="1"/>
</dbReference>
<gene>
    <name evidence="4" type="ORF">AACH06_09780</name>
</gene>
<protein>
    <submittedName>
        <fullName evidence="4">FAD-dependent oxidoreductase</fullName>
    </submittedName>
</protein>
<evidence type="ECO:0000256" key="2">
    <source>
        <dbReference type="ARBA" id="ARBA00023002"/>
    </source>
</evidence>
<dbReference type="Gene3D" id="3.50.50.60">
    <property type="entry name" value="FAD/NAD(P)-binding domain"/>
    <property type="match status" value="2"/>
</dbReference>
<evidence type="ECO:0000259" key="3">
    <source>
        <dbReference type="Pfam" id="PF01266"/>
    </source>
</evidence>
<dbReference type="Gene3D" id="3.30.9.10">
    <property type="entry name" value="D-Amino Acid Oxidase, subunit A, domain 2"/>
    <property type="match status" value="1"/>
</dbReference>
<evidence type="ECO:0000256" key="1">
    <source>
        <dbReference type="ARBA" id="ARBA00009410"/>
    </source>
</evidence>
<comment type="caution">
    <text evidence="4">The sequence shown here is derived from an EMBL/GenBank/DDBJ whole genome shotgun (WGS) entry which is preliminary data.</text>
</comment>
<accession>A0ABU9BMC6</accession>
<dbReference type="PANTHER" id="PTHR13847">
    <property type="entry name" value="SARCOSINE DEHYDROGENASE-RELATED"/>
    <property type="match status" value="1"/>
</dbReference>
<keyword evidence="2" id="KW-0560">Oxidoreductase</keyword>
<dbReference type="EMBL" id="JBBUTG010000004">
    <property type="protein sequence ID" value="MEK8031103.1"/>
    <property type="molecule type" value="Genomic_DNA"/>
</dbReference>
<evidence type="ECO:0000313" key="5">
    <source>
        <dbReference type="Proteomes" id="UP001371218"/>
    </source>
</evidence>
<proteinExistence type="inferred from homology"/>